<keyword evidence="5" id="KW-0206">Cytoskeleton</keyword>
<evidence type="ECO:0000256" key="6">
    <source>
        <dbReference type="SAM" id="MobiDB-lite"/>
    </source>
</evidence>
<comment type="subcellular location">
    <subcellularLocation>
        <location evidence="1">Cytoplasm</location>
        <location evidence="1">Cytoskeleton</location>
    </subcellularLocation>
</comment>
<dbReference type="CDD" id="cd13184">
    <property type="entry name" value="FERM_C_4_1_family"/>
    <property type="match status" value="1"/>
</dbReference>
<dbReference type="Pfam" id="PF09380">
    <property type="entry name" value="FERM_C"/>
    <property type="match status" value="1"/>
</dbReference>
<proteinExistence type="predicted"/>
<dbReference type="Gene3D" id="1.20.80.10">
    <property type="match status" value="1"/>
</dbReference>
<feature type="region of interest" description="Disordered" evidence="6">
    <location>
        <begin position="464"/>
        <end position="521"/>
    </location>
</feature>
<evidence type="ECO:0000259" key="7">
    <source>
        <dbReference type="PROSITE" id="PS50057"/>
    </source>
</evidence>
<dbReference type="PROSITE" id="PS00661">
    <property type="entry name" value="FERM_2"/>
    <property type="match status" value="1"/>
</dbReference>
<evidence type="ECO:0000256" key="5">
    <source>
        <dbReference type="ARBA" id="ARBA00023212"/>
    </source>
</evidence>
<dbReference type="InterPro" id="IPR018979">
    <property type="entry name" value="FERM_N"/>
</dbReference>
<dbReference type="InterPro" id="IPR030691">
    <property type="entry name" value="Band4.1-L3_FERM_F1"/>
</dbReference>
<dbReference type="GeneTree" id="ENSGT00940000157047"/>
<dbReference type="SMART" id="SM01196">
    <property type="entry name" value="FERM_C"/>
    <property type="match status" value="1"/>
</dbReference>
<name>A0A7N4UX83_SARHA</name>
<feature type="compositionally biased region" description="Low complexity" evidence="6">
    <location>
        <begin position="22"/>
        <end position="35"/>
    </location>
</feature>
<dbReference type="Pfam" id="PF09379">
    <property type="entry name" value="FERM_N"/>
    <property type="match status" value="1"/>
</dbReference>
<dbReference type="SMART" id="SM01195">
    <property type="entry name" value="FA"/>
    <property type="match status" value="1"/>
</dbReference>
<dbReference type="Ensembl" id="ENSSHAT00000027641.1">
    <property type="protein sequence ID" value="ENSSHAP00000023110.1"/>
    <property type="gene ID" value="ENSSHAG00000007294.2"/>
</dbReference>
<dbReference type="PRINTS" id="PR00661">
    <property type="entry name" value="ERMFAMILY"/>
</dbReference>
<keyword evidence="9" id="KW-1185">Reference proteome</keyword>
<reference evidence="8" key="3">
    <citation type="submission" date="2025-09" db="UniProtKB">
        <authorList>
            <consortium name="Ensembl"/>
        </authorList>
    </citation>
    <scope>IDENTIFICATION</scope>
</reference>
<dbReference type="CDD" id="cd14473">
    <property type="entry name" value="FERM_B-lobe"/>
    <property type="match status" value="1"/>
</dbReference>
<sequence>MTTESGSDSESKQDQEPEHQEASGQQGQAGAQQQPPEQPLREEHQQALEQFSAAAAHSTPVKKEVTDKEQEFAAAASRQLEYQQFEDDKLSQKSSSSKLSRSPLKIVKKPKNMQCKVILLDGTEYLCDVEKRSRGQVLFDKVCEHLNLLEKDYFGLTYRDTENQKNWLDPAKEIKKQIRSGAWQFSFNVKFYPPDPAQLSEDITRYYLCLQLRDDIVSGRLPCSFVTLALLGSYTVQSELGDYDPDECGSDYVSEFRFAPNHTKELEDKVIELHKSHRGMTPAEAEMHFLENAKKLSMYGVDLHHAKDSEGVEIMLGVCASGLLIYRDRLRINRFAWPKVLKISYKRNNFYIKIRPGEFEQFESTIGFKLPNHRAAKRLWKVCVEHHTFFRLLLPEAPPKKFLTLGSKFRYSGRTQAQTRRASALIDRPAPYFERSSSKRYTMSRSLDGEVGTGQYATTKGISQTNLITTVTPEKKAEEERDEEEDRKKKAEEVTPVSAIRHEAKTDSEQTDTAADGETTATEELDKNQEELMKHQTNISELKRTFLETSTETAVTNEWEKRLSTSPVRLAMRQEDAPMIEPLVPEERTETKTEPSEIQKASSEQHQQLSAEKVVQQTVVVEERRVMNVHASGDGSNLAGTHLDAAAQAASAVASNITGKAGSALTEGAKEEKREEEEAADKSVIKQEEIAAASHEQEEEQTARSLILESLESKPHFESPSVKTETISFGSVSPGGIKLEISTKEVPVVHTETKTITYESSQVDSSADTEPGVLMSAQTITSETTSTTTTTHITKTVKGGISETRIEKRIVITGDADIDHDQVQKDSLLAFQASEIDALFPFTYQPTFGNLLSASYIKVLMKSYVKNAAFLSGVNT</sequence>
<dbReference type="PROSITE" id="PS00660">
    <property type="entry name" value="FERM_1"/>
    <property type="match status" value="1"/>
</dbReference>
<dbReference type="InterPro" id="IPR035963">
    <property type="entry name" value="FERM_2"/>
</dbReference>
<dbReference type="FunFam" id="3.10.20.90:FF:000002">
    <property type="entry name" value="Erythrocyte protein band 4.1-like 3"/>
    <property type="match status" value="1"/>
</dbReference>
<feature type="compositionally biased region" description="Basic and acidic residues" evidence="6">
    <location>
        <begin position="61"/>
        <end position="70"/>
    </location>
</feature>
<keyword evidence="3" id="KW-0597">Phosphoprotein</keyword>
<feature type="compositionally biased region" description="Low complexity" evidence="6">
    <location>
        <begin position="511"/>
        <end position="521"/>
    </location>
</feature>
<dbReference type="CDD" id="cd17203">
    <property type="entry name" value="FERM_F1_EPB41L3"/>
    <property type="match status" value="1"/>
</dbReference>
<feature type="region of interest" description="Disordered" evidence="6">
    <location>
        <begin position="586"/>
        <end position="611"/>
    </location>
</feature>
<feature type="compositionally biased region" description="Basic and acidic residues" evidence="6">
    <location>
        <begin position="586"/>
        <end position="597"/>
    </location>
</feature>
<dbReference type="InterPro" id="IPR019748">
    <property type="entry name" value="FERM_central"/>
</dbReference>
<protein>
    <submittedName>
        <fullName evidence="8">Erythrocyte membrane protein band 4.1 like 3</fullName>
    </submittedName>
</protein>
<dbReference type="Pfam" id="PF05902">
    <property type="entry name" value="4_1_CTD"/>
    <property type="match status" value="1"/>
</dbReference>
<dbReference type="PANTHER" id="PTHR23280:SF20">
    <property type="entry name" value="BAND 4.1-LIKE PROTEIN 3"/>
    <property type="match status" value="1"/>
</dbReference>
<dbReference type="GO" id="GO:0031032">
    <property type="term" value="P:actomyosin structure organization"/>
    <property type="evidence" value="ECO:0007669"/>
    <property type="project" value="TreeGrafter"/>
</dbReference>
<evidence type="ECO:0000256" key="3">
    <source>
        <dbReference type="ARBA" id="ARBA00022553"/>
    </source>
</evidence>
<dbReference type="InterPro" id="IPR000299">
    <property type="entry name" value="FERM_domain"/>
</dbReference>
<dbReference type="GO" id="GO:0005198">
    <property type="term" value="F:structural molecule activity"/>
    <property type="evidence" value="ECO:0007669"/>
    <property type="project" value="InterPro"/>
</dbReference>
<dbReference type="InterPro" id="IPR014352">
    <property type="entry name" value="FERM/acyl-CoA-bd_prot_sf"/>
</dbReference>
<dbReference type="GO" id="GO:0005886">
    <property type="term" value="C:plasma membrane"/>
    <property type="evidence" value="ECO:0007669"/>
    <property type="project" value="TreeGrafter"/>
</dbReference>
<reference evidence="8" key="2">
    <citation type="submission" date="2025-08" db="UniProtKB">
        <authorList>
            <consortium name="Ensembl"/>
        </authorList>
    </citation>
    <scope>IDENTIFICATION</scope>
</reference>
<dbReference type="SUPFAM" id="SSF54236">
    <property type="entry name" value="Ubiquitin-like"/>
    <property type="match status" value="1"/>
</dbReference>
<dbReference type="GO" id="GO:0005856">
    <property type="term" value="C:cytoskeleton"/>
    <property type="evidence" value="ECO:0007669"/>
    <property type="project" value="UniProtKB-SubCell"/>
</dbReference>
<dbReference type="Gene3D" id="3.10.20.90">
    <property type="entry name" value="Phosphatidylinositol 3-kinase Catalytic Subunit, Chain A, domain 1"/>
    <property type="match status" value="1"/>
</dbReference>
<evidence type="ECO:0000313" key="8">
    <source>
        <dbReference type="Ensembl" id="ENSSHAP00000023110.1"/>
    </source>
</evidence>
<feature type="compositionally biased region" description="Polar residues" evidence="6">
    <location>
        <begin position="599"/>
        <end position="610"/>
    </location>
</feature>
<dbReference type="InterPro" id="IPR007477">
    <property type="entry name" value="SAB_dom"/>
</dbReference>
<feature type="region of interest" description="Disordered" evidence="6">
    <location>
        <begin position="1"/>
        <end position="70"/>
    </location>
</feature>
<gene>
    <name evidence="8" type="primary">EPB41L3</name>
</gene>
<dbReference type="SUPFAM" id="SSF47031">
    <property type="entry name" value="Second domain of FERM"/>
    <property type="match status" value="1"/>
</dbReference>
<feature type="compositionally biased region" description="Basic and acidic residues" evidence="6">
    <location>
        <begin position="9"/>
        <end position="21"/>
    </location>
</feature>
<dbReference type="FunFam" id="1.20.80.10:FF:000001">
    <property type="entry name" value="Erythrocyte membrane protein band 4.1"/>
    <property type="match status" value="1"/>
</dbReference>
<dbReference type="SMART" id="SM00295">
    <property type="entry name" value="B41"/>
    <property type="match status" value="1"/>
</dbReference>
<dbReference type="Gene3D" id="2.30.29.30">
    <property type="entry name" value="Pleckstrin-homology domain (PH domain)/Phosphotyrosine-binding domain (PTB)"/>
    <property type="match status" value="1"/>
</dbReference>
<evidence type="ECO:0000256" key="1">
    <source>
        <dbReference type="ARBA" id="ARBA00004245"/>
    </source>
</evidence>
<feature type="domain" description="FERM" evidence="7">
    <location>
        <begin position="113"/>
        <end position="394"/>
    </location>
</feature>
<dbReference type="InterPro" id="IPR008379">
    <property type="entry name" value="Band_4.1_C"/>
</dbReference>
<evidence type="ECO:0000256" key="2">
    <source>
        <dbReference type="ARBA" id="ARBA00022490"/>
    </source>
</evidence>
<dbReference type="AlphaFoldDB" id="A0A7N4UX83"/>
<dbReference type="InterPro" id="IPR019747">
    <property type="entry name" value="FERM_CS"/>
</dbReference>
<dbReference type="Pfam" id="PF08736">
    <property type="entry name" value="FA"/>
    <property type="match status" value="1"/>
</dbReference>
<dbReference type="GO" id="GO:0003779">
    <property type="term" value="F:actin binding"/>
    <property type="evidence" value="ECO:0007669"/>
    <property type="project" value="UniProtKB-KW"/>
</dbReference>
<dbReference type="InterPro" id="IPR014847">
    <property type="entry name" value="FA"/>
</dbReference>
<reference evidence="8 9" key="1">
    <citation type="journal article" date="2011" name="Proc. Natl. Acad. Sci. U.S.A.">
        <title>Genetic diversity and population structure of the endangered marsupial Sarcophilus harrisii (Tasmanian devil).</title>
        <authorList>
            <person name="Miller W."/>
            <person name="Hayes V.M."/>
            <person name="Ratan A."/>
            <person name="Petersen D.C."/>
            <person name="Wittekindt N.E."/>
            <person name="Miller J."/>
            <person name="Walenz B."/>
            <person name="Knight J."/>
            <person name="Qi J."/>
            <person name="Zhao F."/>
            <person name="Wang Q."/>
            <person name="Bedoya-Reina O.C."/>
            <person name="Katiyar N."/>
            <person name="Tomsho L.P."/>
            <person name="Kasson L.M."/>
            <person name="Hardie R.A."/>
            <person name="Woodbridge P."/>
            <person name="Tindall E.A."/>
            <person name="Bertelsen M.F."/>
            <person name="Dixon D."/>
            <person name="Pyecroft S."/>
            <person name="Helgen K.M."/>
            <person name="Lesk A.M."/>
            <person name="Pringle T.H."/>
            <person name="Patterson N."/>
            <person name="Zhang Y."/>
            <person name="Kreiss A."/>
            <person name="Woods G.M."/>
            <person name="Jones M.E."/>
            <person name="Schuster S.C."/>
        </authorList>
    </citation>
    <scope>NUCLEOTIDE SEQUENCE [LARGE SCALE GENOMIC DNA]</scope>
</reference>
<dbReference type="GO" id="GO:0030866">
    <property type="term" value="P:cortical actin cytoskeleton organization"/>
    <property type="evidence" value="ECO:0007669"/>
    <property type="project" value="InterPro"/>
</dbReference>
<keyword evidence="4" id="KW-0009">Actin-binding</keyword>
<dbReference type="InterPro" id="IPR029071">
    <property type="entry name" value="Ubiquitin-like_domsf"/>
</dbReference>
<dbReference type="PANTHER" id="PTHR23280">
    <property type="entry name" value="4.1 G PROTEIN"/>
    <property type="match status" value="1"/>
</dbReference>
<dbReference type="PRINTS" id="PR00935">
    <property type="entry name" value="BAND41"/>
</dbReference>
<feature type="region of interest" description="Disordered" evidence="6">
    <location>
        <begin position="663"/>
        <end position="684"/>
    </location>
</feature>
<dbReference type="Proteomes" id="UP000007648">
    <property type="component" value="Unassembled WGS sequence"/>
</dbReference>
<dbReference type="InterPro" id="IPR011993">
    <property type="entry name" value="PH-like_dom_sf"/>
</dbReference>
<dbReference type="InterPro" id="IPR019749">
    <property type="entry name" value="Band_41_domain"/>
</dbReference>
<accession>A0A7N4UX83</accession>
<dbReference type="PROSITE" id="PS50057">
    <property type="entry name" value="FERM_3"/>
    <property type="match status" value="1"/>
</dbReference>
<dbReference type="InterPro" id="IPR018980">
    <property type="entry name" value="FERM_PH-like_C"/>
</dbReference>
<dbReference type="Pfam" id="PF00373">
    <property type="entry name" value="FERM_M"/>
    <property type="match status" value="1"/>
</dbReference>
<organism evidence="8 9">
    <name type="scientific">Sarcophilus harrisii</name>
    <name type="common">Tasmanian devil</name>
    <name type="synonym">Sarcophilus laniarius</name>
    <dbReference type="NCBI Taxonomy" id="9305"/>
    <lineage>
        <taxon>Eukaryota</taxon>
        <taxon>Metazoa</taxon>
        <taxon>Chordata</taxon>
        <taxon>Craniata</taxon>
        <taxon>Vertebrata</taxon>
        <taxon>Euteleostomi</taxon>
        <taxon>Mammalia</taxon>
        <taxon>Metatheria</taxon>
        <taxon>Dasyuromorphia</taxon>
        <taxon>Dasyuridae</taxon>
        <taxon>Sarcophilus</taxon>
    </lineage>
</organism>
<dbReference type="Pfam" id="PF04382">
    <property type="entry name" value="SAB"/>
    <property type="match status" value="1"/>
</dbReference>
<dbReference type="InterPro" id="IPR000798">
    <property type="entry name" value="Ez/rad/moesin-like"/>
</dbReference>
<evidence type="ECO:0000256" key="4">
    <source>
        <dbReference type="ARBA" id="ARBA00023203"/>
    </source>
</evidence>
<dbReference type="SUPFAM" id="SSF50729">
    <property type="entry name" value="PH domain-like"/>
    <property type="match status" value="1"/>
</dbReference>
<dbReference type="FunFam" id="2.30.29.30:FF:000001">
    <property type="entry name" value="Erythrocyte membrane protein band 4.1"/>
    <property type="match status" value="1"/>
</dbReference>
<evidence type="ECO:0000313" key="9">
    <source>
        <dbReference type="Proteomes" id="UP000007648"/>
    </source>
</evidence>
<keyword evidence="2" id="KW-0963">Cytoplasm</keyword>
<dbReference type="PIRSF" id="PIRSF002304">
    <property type="entry name" value="Membrane_skeletal_4_1"/>
    <property type="match status" value="1"/>
</dbReference>